<feature type="domain" description="SSD" evidence="8">
    <location>
        <begin position="197"/>
        <end position="335"/>
    </location>
</feature>
<comment type="subcellular location">
    <subcellularLocation>
        <location evidence="1">Cell membrane</location>
        <topology evidence="1">Multi-pass membrane protein</topology>
    </subcellularLocation>
</comment>
<feature type="transmembrane region" description="Helical" evidence="7">
    <location>
        <begin position="231"/>
        <end position="251"/>
    </location>
</feature>
<gene>
    <name evidence="9" type="ORF">ACFFVI_10045</name>
</gene>
<protein>
    <submittedName>
        <fullName evidence="9">MMPL family transporter</fullName>
    </submittedName>
</protein>
<feature type="transmembrane region" description="Helical" evidence="7">
    <location>
        <begin position="646"/>
        <end position="665"/>
    </location>
</feature>
<dbReference type="InterPro" id="IPR004869">
    <property type="entry name" value="MMPL_dom"/>
</dbReference>
<evidence type="ECO:0000256" key="2">
    <source>
        <dbReference type="ARBA" id="ARBA00010157"/>
    </source>
</evidence>
<feature type="transmembrane region" description="Helical" evidence="7">
    <location>
        <begin position="177"/>
        <end position="197"/>
    </location>
</feature>
<feature type="transmembrane region" description="Helical" evidence="7">
    <location>
        <begin position="204"/>
        <end position="225"/>
    </location>
</feature>
<dbReference type="PANTHER" id="PTHR33406:SF11">
    <property type="entry name" value="MEMBRANE PROTEIN SCO6666-RELATED"/>
    <property type="match status" value="1"/>
</dbReference>
<proteinExistence type="inferred from homology"/>
<keyword evidence="10" id="KW-1185">Reference proteome</keyword>
<comment type="similarity">
    <text evidence="2">Belongs to the resistance-nodulation-cell division (RND) (TC 2.A.6) family. MmpL subfamily.</text>
</comment>
<evidence type="ECO:0000256" key="1">
    <source>
        <dbReference type="ARBA" id="ARBA00004651"/>
    </source>
</evidence>
<evidence type="ECO:0000256" key="6">
    <source>
        <dbReference type="ARBA" id="ARBA00023136"/>
    </source>
</evidence>
<dbReference type="PANTHER" id="PTHR33406">
    <property type="entry name" value="MEMBRANE PROTEIN MJ1562-RELATED"/>
    <property type="match status" value="1"/>
</dbReference>
<keyword evidence="4 7" id="KW-0812">Transmembrane</keyword>
<feature type="transmembrane region" description="Helical" evidence="7">
    <location>
        <begin position="677"/>
        <end position="702"/>
    </location>
</feature>
<organism evidence="9 10">
    <name type="scientific">Kineococcus gynurae</name>
    <dbReference type="NCBI Taxonomy" id="452979"/>
    <lineage>
        <taxon>Bacteria</taxon>
        <taxon>Bacillati</taxon>
        <taxon>Actinomycetota</taxon>
        <taxon>Actinomycetes</taxon>
        <taxon>Kineosporiales</taxon>
        <taxon>Kineosporiaceae</taxon>
        <taxon>Kineococcus</taxon>
    </lineage>
</organism>
<feature type="transmembrane region" description="Helical" evidence="7">
    <location>
        <begin position="311"/>
        <end position="337"/>
    </location>
</feature>
<evidence type="ECO:0000256" key="3">
    <source>
        <dbReference type="ARBA" id="ARBA00022475"/>
    </source>
</evidence>
<evidence type="ECO:0000256" key="7">
    <source>
        <dbReference type="SAM" id="Phobius"/>
    </source>
</evidence>
<dbReference type="InterPro" id="IPR050545">
    <property type="entry name" value="Mycobact_MmpL"/>
</dbReference>
<evidence type="ECO:0000313" key="9">
    <source>
        <dbReference type="EMBL" id="MFB9377313.1"/>
    </source>
</evidence>
<dbReference type="Gene3D" id="1.20.1640.10">
    <property type="entry name" value="Multidrug efflux transporter AcrB transmembrane domain"/>
    <property type="match status" value="2"/>
</dbReference>
<keyword evidence="6 7" id="KW-0472">Membrane</keyword>
<evidence type="ECO:0000256" key="5">
    <source>
        <dbReference type="ARBA" id="ARBA00022989"/>
    </source>
</evidence>
<reference evidence="9 10" key="1">
    <citation type="submission" date="2024-09" db="EMBL/GenBank/DDBJ databases">
        <authorList>
            <person name="Sun Q."/>
            <person name="Mori K."/>
        </authorList>
    </citation>
    <scope>NUCLEOTIDE SEQUENCE [LARGE SCALE GENOMIC DNA]</scope>
    <source>
        <strain evidence="9 10">TISTR 1856</strain>
    </source>
</reference>
<accession>A0ABV5LT86</accession>
<feature type="transmembrane region" description="Helical" evidence="7">
    <location>
        <begin position="380"/>
        <end position="400"/>
    </location>
</feature>
<dbReference type="RefSeq" id="WP_380139248.1">
    <property type="nucleotide sequence ID" value="NZ_JBHLUI010000010.1"/>
</dbReference>
<evidence type="ECO:0000256" key="4">
    <source>
        <dbReference type="ARBA" id="ARBA00022692"/>
    </source>
</evidence>
<name>A0ABV5LT86_9ACTN</name>
<keyword evidence="3" id="KW-1003">Cell membrane</keyword>
<dbReference type="EMBL" id="JBHMDM010000005">
    <property type="protein sequence ID" value="MFB9377313.1"/>
    <property type="molecule type" value="Genomic_DNA"/>
</dbReference>
<dbReference type="PROSITE" id="PS50156">
    <property type="entry name" value="SSD"/>
    <property type="match status" value="1"/>
</dbReference>
<dbReference type="Proteomes" id="UP001589748">
    <property type="component" value="Unassembled WGS sequence"/>
</dbReference>
<dbReference type="InterPro" id="IPR000731">
    <property type="entry name" value="SSD"/>
</dbReference>
<sequence>MATLLHRLGLAAFRRRVTVVVVWLLVLLAAGLGAATLSGKTVSTFEIPGQESTTALGIIDESFGGSGGAGAQVVLQAPAGRTVQDPQVAGEISRVVAQLRELPGVVSASDPLDPQAPTVSRDLRTVYSSVTYGVAAPAITDAERDALTAALADARAAGLTAEATGEATQAVGQIGGVAEGLGVVAALVVLAITYGSLVAAGMNLLTAVVGVGIGALGIVTLTGFTDLQSTTPVLAVMLGLAVGIDYALFIVTRFRQELQGAADPRDRAEVGAAVAMATGTAGSAVLTAGITVVIALAGLSVAGVPFLTEMGLAAAATVVVAVLIALTLVPAVLGFVGHRALPRAARRAARQRGGRHVATDPIRGGGFFAGWARLVTTRRWPALVAGIALLGVLSVPVASLQTSLATNPPEGSTQEKASALLSEGFGAGVTGPLLVLVSGPGAVERAGTVLGEVQALPGVAAAVGPQPSADGTAALVTVVPTSGPTDEATTTLVRDLRQRFADDAAAGLAGQTRSYVSGVTAINVDVSQKLDEALPVYLALVVGLALLLLILVFRSILVPIVGVLGFLLTIGASLGTTTAVFQWGWLKDLVLSDTTGPLLSLAPIIIVGILFGLAMDYQVFLVARMHEAHAHGVAPVDAVVQGFRQAAPVVVAAAAIMFSVFAGFVPEGDATIKPIGFALAVGILADAVVVRMIVVPAALALLGRAAWWLPAWLHRMPVLDVEGAALEGKRGVVAA</sequence>
<dbReference type="SUPFAM" id="SSF82866">
    <property type="entry name" value="Multidrug efflux transporter AcrB transmembrane domain"/>
    <property type="match status" value="2"/>
</dbReference>
<evidence type="ECO:0000313" key="10">
    <source>
        <dbReference type="Proteomes" id="UP001589748"/>
    </source>
</evidence>
<comment type="caution">
    <text evidence="9">The sequence shown here is derived from an EMBL/GenBank/DDBJ whole genome shotgun (WGS) entry which is preliminary data.</text>
</comment>
<feature type="transmembrane region" description="Helical" evidence="7">
    <location>
        <begin position="534"/>
        <end position="553"/>
    </location>
</feature>
<dbReference type="Pfam" id="PF03176">
    <property type="entry name" value="MMPL"/>
    <property type="match status" value="2"/>
</dbReference>
<feature type="transmembrane region" description="Helical" evidence="7">
    <location>
        <begin position="560"/>
        <end position="585"/>
    </location>
</feature>
<keyword evidence="5 7" id="KW-1133">Transmembrane helix</keyword>
<evidence type="ECO:0000259" key="8">
    <source>
        <dbReference type="PROSITE" id="PS50156"/>
    </source>
</evidence>
<feature type="transmembrane region" description="Helical" evidence="7">
    <location>
        <begin position="597"/>
        <end position="615"/>
    </location>
</feature>
<feature type="transmembrane region" description="Helical" evidence="7">
    <location>
        <begin position="272"/>
        <end position="299"/>
    </location>
</feature>